<evidence type="ECO:0000256" key="9">
    <source>
        <dbReference type="ARBA" id="ARBA00023180"/>
    </source>
</evidence>
<evidence type="ECO:0000256" key="3">
    <source>
        <dbReference type="ARBA" id="ARBA00004196"/>
    </source>
</evidence>
<evidence type="ECO:0000256" key="7">
    <source>
        <dbReference type="ARBA" id="ARBA00022989"/>
    </source>
</evidence>
<proteinExistence type="inferred from homology"/>
<evidence type="ECO:0000313" key="13">
    <source>
        <dbReference type="Proteomes" id="UP000077115"/>
    </source>
</evidence>
<feature type="transmembrane region" description="Helical" evidence="10">
    <location>
        <begin position="356"/>
        <end position="381"/>
    </location>
</feature>
<name>A0A177WB13_BATDL</name>
<dbReference type="AlphaFoldDB" id="A0A177WB13"/>
<evidence type="ECO:0000313" key="12">
    <source>
        <dbReference type="EMBL" id="OAJ37298.1"/>
    </source>
</evidence>
<keyword evidence="6 10" id="KW-0184">Conjugation</keyword>
<dbReference type="eggNOG" id="ENOG502QRP5">
    <property type="taxonomic scope" value="Eukaryota"/>
</dbReference>
<dbReference type="InterPro" id="IPR026777">
    <property type="entry name" value="PRM1"/>
</dbReference>
<evidence type="ECO:0000256" key="8">
    <source>
        <dbReference type="ARBA" id="ARBA00023136"/>
    </source>
</evidence>
<feature type="transmembrane region" description="Helical" evidence="10">
    <location>
        <begin position="471"/>
        <end position="491"/>
    </location>
</feature>
<keyword evidence="8 10" id="KW-0472">Membrane</keyword>
<sequence>MVKQSMDRQAAPQLSNPSKPSHIHTRKRQFSHESTNLSSSPTMWAADSSTAYSNEAYNQNSISQHTHLKPYLGRTAKLSRAYANHIVLALALVLCSLIVLSTYISRDANTAKRVLAQACTGLETATNALALTPRFTAIALNRVTTIAMHNAIDQVGRLAHAALILVKQLMLYILFRYQRVILCALQLTVMSATNAVSSHAQQITNFLNTQLKDISGTLAAGLNGINSQIQNVDSAISKIPSLPFGGPSIPQIGTVGLSAVSDKLNGLQLPASFQQTLQGLSASIPTLDDIEAKISGVLSGPFDDVSNKISAALANVKVPDQGIFPVMDPIQPIRFCYGNAYNLGWIDRISEAITVALWYGCLGIVLAMMGVTACYMFWILWEHRLHEQNVARIQTMLKASGRNEPLADLDEITFSRMNTFQHATIDSHFTVCGLIAAVQFPVLTAMLGFIYKDPFRYPTAFQTRLMWSMQYVAHPFSLLCIAFGTTGLIVVRFQIYLLRLIVQNIIPLLGQEIIQALDFILGRIASAVDAVVGPFISKVNTDINAIETQVNTVMIGWANDTIATAEVGIETVMTGFNDALNNLFEAVPGIKTAVISFTTCVIGNHTAMLRSIQNSLANGVVISLPRANASDFSIDASKLFMALNVTTQMMNMTTETVQNAPRAIFVDQLTWMQTEYEKTLWLQMLPFWVALILGLSIVIFAIIALIFDAIANAPLQIKRQLQPGSRKM</sequence>
<accession>A0A177WB13</accession>
<evidence type="ECO:0000256" key="4">
    <source>
        <dbReference type="ARBA" id="ARBA00010780"/>
    </source>
</evidence>
<evidence type="ECO:0000256" key="6">
    <source>
        <dbReference type="ARBA" id="ARBA00022971"/>
    </source>
</evidence>
<comment type="function">
    <text evidence="1 10">Involved in cell fusion during mating by stabilizing the plasma membrane fusion event.</text>
</comment>
<feature type="transmembrane region" description="Helical" evidence="10">
    <location>
        <begin position="685"/>
        <end position="707"/>
    </location>
</feature>
<protein>
    <recommendedName>
        <fullName evidence="10">Plasma membrane fusion protein PRM1</fullName>
    </recommendedName>
</protein>
<comment type="similarity">
    <text evidence="4 10">Belongs to the PRM1 family.</text>
</comment>
<feature type="transmembrane region" description="Helical" evidence="10">
    <location>
        <begin position="82"/>
        <end position="104"/>
    </location>
</feature>
<dbReference type="PANTHER" id="PTHR31030">
    <property type="entry name" value="PLASMA MEMBRANE FUSION PROTEIN PRM1"/>
    <property type="match status" value="1"/>
</dbReference>
<dbReference type="GO" id="GO:0043332">
    <property type="term" value="C:mating projection tip"/>
    <property type="evidence" value="ECO:0007669"/>
    <property type="project" value="UniProtKB-UniRule"/>
</dbReference>
<evidence type="ECO:0000256" key="5">
    <source>
        <dbReference type="ARBA" id="ARBA00022692"/>
    </source>
</evidence>
<dbReference type="GO" id="GO:0032220">
    <property type="term" value="P:plasma membrane fusion involved in cytogamy"/>
    <property type="evidence" value="ECO:0007669"/>
    <property type="project" value="TreeGrafter"/>
</dbReference>
<gene>
    <name evidence="12" type="ORF">BDEG_21338</name>
</gene>
<dbReference type="PANTHER" id="PTHR31030:SF1">
    <property type="entry name" value="PLASMA MEMBRANE FUSION PROTEIN PRM1"/>
    <property type="match status" value="1"/>
</dbReference>
<evidence type="ECO:0000256" key="2">
    <source>
        <dbReference type="ARBA" id="ARBA00004127"/>
    </source>
</evidence>
<dbReference type="EMBL" id="DS022300">
    <property type="protein sequence ID" value="OAJ37298.1"/>
    <property type="molecule type" value="Genomic_DNA"/>
</dbReference>
<evidence type="ECO:0000256" key="10">
    <source>
        <dbReference type="RuleBase" id="RU366035"/>
    </source>
</evidence>
<feature type="region of interest" description="Disordered" evidence="11">
    <location>
        <begin position="1"/>
        <end position="42"/>
    </location>
</feature>
<feature type="transmembrane region" description="Helical" evidence="10">
    <location>
        <begin position="429"/>
        <end position="451"/>
    </location>
</feature>
<dbReference type="GO" id="GO:0012505">
    <property type="term" value="C:endomembrane system"/>
    <property type="evidence" value="ECO:0007669"/>
    <property type="project" value="UniProtKB-SubCell"/>
</dbReference>
<organism evidence="12 13">
    <name type="scientific">Batrachochytrium dendrobatidis (strain JEL423)</name>
    <dbReference type="NCBI Taxonomy" id="403673"/>
    <lineage>
        <taxon>Eukaryota</taxon>
        <taxon>Fungi</taxon>
        <taxon>Fungi incertae sedis</taxon>
        <taxon>Chytridiomycota</taxon>
        <taxon>Chytridiomycota incertae sedis</taxon>
        <taxon>Chytridiomycetes</taxon>
        <taxon>Rhizophydiales</taxon>
        <taxon>Rhizophydiales incertae sedis</taxon>
        <taxon>Batrachochytrium</taxon>
    </lineage>
</organism>
<keyword evidence="10" id="KW-1003">Cell membrane</keyword>
<dbReference type="Proteomes" id="UP000077115">
    <property type="component" value="Unassembled WGS sequence"/>
</dbReference>
<keyword evidence="9" id="KW-0325">Glycoprotein</keyword>
<comment type="subcellular location">
    <subcellularLocation>
        <location evidence="3">Cell envelope</location>
    </subcellularLocation>
    <subcellularLocation>
        <location evidence="10">Cell membrane</location>
        <topology evidence="10">Multi-pass membrane protein</topology>
    </subcellularLocation>
    <subcellularLocation>
        <location evidence="2">Endomembrane system</location>
        <topology evidence="2">Multi-pass membrane protein</topology>
    </subcellularLocation>
</comment>
<feature type="compositionally biased region" description="Polar residues" evidence="11">
    <location>
        <begin position="32"/>
        <end position="42"/>
    </location>
</feature>
<reference evidence="12 13" key="2">
    <citation type="submission" date="2016-05" db="EMBL/GenBank/DDBJ databases">
        <title>Lineage-specific infection strategies underlie the spectrum of fungal disease in amphibians.</title>
        <authorList>
            <person name="Cuomo C.A."/>
            <person name="Farrer R.A."/>
            <person name="James T."/>
            <person name="Longcore J."/>
            <person name="Birren B."/>
        </authorList>
    </citation>
    <scope>NUCLEOTIDE SEQUENCE [LARGE SCALE GENOMIC DNA]</scope>
    <source>
        <strain evidence="12 13">JEL423</strain>
    </source>
</reference>
<keyword evidence="5 10" id="KW-0812">Transmembrane</keyword>
<dbReference type="GO" id="GO:0005886">
    <property type="term" value="C:plasma membrane"/>
    <property type="evidence" value="ECO:0007669"/>
    <property type="project" value="UniProtKB-SubCell"/>
</dbReference>
<dbReference type="STRING" id="403673.A0A177WB13"/>
<evidence type="ECO:0000256" key="1">
    <source>
        <dbReference type="ARBA" id="ARBA00002512"/>
    </source>
</evidence>
<keyword evidence="7 10" id="KW-1133">Transmembrane helix</keyword>
<dbReference type="VEuPathDB" id="FungiDB:BDEG_21338"/>
<evidence type="ECO:0000256" key="11">
    <source>
        <dbReference type="SAM" id="MobiDB-lite"/>
    </source>
</evidence>
<reference evidence="12 13" key="1">
    <citation type="submission" date="2006-10" db="EMBL/GenBank/DDBJ databases">
        <title>The Genome Sequence of Batrachochytrium dendrobatidis JEL423.</title>
        <authorList>
            <consortium name="The Broad Institute Genome Sequencing Platform"/>
            <person name="Birren B."/>
            <person name="Lander E."/>
            <person name="Galagan J."/>
            <person name="Cuomo C."/>
            <person name="Devon K."/>
            <person name="Jaffe D."/>
            <person name="Butler J."/>
            <person name="Alvarez P."/>
            <person name="Gnerre S."/>
            <person name="Grabherr M."/>
            <person name="Kleber M."/>
            <person name="Mauceli E."/>
            <person name="Brockman W."/>
            <person name="Young S."/>
            <person name="LaButti K."/>
            <person name="Sykes S."/>
            <person name="DeCaprio D."/>
            <person name="Crawford M."/>
            <person name="Koehrsen M."/>
            <person name="Engels R."/>
            <person name="Montgomery P."/>
            <person name="Pearson M."/>
            <person name="Howarth C."/>
            <person name="Larson L."/>
            <person name="White J."/>
            <person name="O'Leary S."/>
            <person name="Kodira C."/>
            <person name="Zeng Q."/>
            <person name="Yandava C."/>
            <person name="Alvarado L."/>
            <person name="Longcore J."/>
            <person name="James T."/>
        </authorList>
    </citation>
    <scope>NUCLEOTIDE SEQUENCE [LARGE SCALE GENOMIC DNA]</scope>
    <source>
        <strain evidence="12 13">JEL423</strain>
    </source>
</reference>
<dbReference type="OrthoDB" id="10248838at2759"/>